<keyword evidence="14" id="KW-1185">Reference proteome</keyword>
<evidence type="ECO:0000256" key="4">
    <source>
        <dbReference type="ARBA" id="ARBA00022448"/>
    </source>
</evidence>
<evidence type="ECO:0000256" key="2">
    <source>
        <dbReference type="ARBA" id="ARBA00004555"/>
    </source>
</evidence>
<dbReference type="Gene3D" id="2.60.40.1230">
    <property type="match status" value="1"/>
</dbReference>
<dbReference type="FunFam" id="2.60.40.1230:FF:000008">
    <property type="entry name" value="AP-1 complex subunit gamma"/>
    <property type="match status" value="1"/>
</dbReference>
<evidence type="ECO:0000256" key="1">
    <source>
        <dbReference type="ARBA" id="ARBA00004145"/>
    </source>
</evidence>
<evidence type="ECO:0000256" key="8">
    <source>
        <dbReference type="ARBA" id="ARBA00023329"/>
    </source>
</evidence>
<dbReference type="InterPro" id="IPR008153">
    <property type="entry name" value="GAE_dom"/>
</dbReference>
<keyword evidence="8 10" id="KW-0968">Cytoplasmic vesicle</keyword>
<protein>
    <recommendedName>
        <fullName evidence="10">AP-1 complex subunit gamma</fullName>
    </recommendedName>
</protein>
<evidence type="ECO:0000256" key="10">
    <source>
        <dbReference type="PIRNR" id="PIRNR037094"/>
    </source>
</evidence>
<dbReference type="SUPFAM" id="SSF48371">
    <property type="entry name" value="ARM repeat"/>
    <property type="match status" value="1"/>
</dbReference>
<keyword evidence="6 10" id="KW-0333">Golgi apparatus</keyword>
<evidence type="ECO:0000256" key="6">
    <source>
        <dbReference type="ARBA" id="ARBA00023034"/>
    </source>
</evidence>
<dbReference type="SUPFAM" id="SSF49348">
    <property type="entry name" value="Clathrin adaptor appendage domain"/>
    <property type="match status" value="1"/>
</dbReference>
<feature type="domain" description="GAE" evidence="12">
    <location>
        <begin position="751"/>
        <end position="868"/>
    </location>
</feature>
<dbReference type="InterPro" id="IPR008152">
    <property type="entry name" value="Clathrin_a/b/g-adaptin_app_Ig"/>
</dbReference>
<evidence type="ECO:0000256" key="7">
    <source>
        <dbReference type="ARBA" id="ARBA00023136"/>
    </source>
</evidence>
<comment type="function">
    <text evidence="9">Subunit of clathrin-associated adaptor protein complex 1 that plays a role in protein sorting at the trans-Golgi network and early endosomes (TGN/EE). The AP complexes mediate both the recruitment of clathrin to membranes and the recognition of sorting signals within the cytosolic tails of transmembrane cargo molecules.</text>
</comment>
<evidence type="ECO:0000256" key="3">
    <source>
        <dbReference type="ARBA" id="ARBA00006613"/>
    </source>
</evidence>
<dbReference type="InterPro" id="IPR050840">
    <property type="entry name" value="Adaptor_Complx_Large_Subunit"/>
</dbReference>
<dbReference type="GO" id="GO:0030121">
    <property type="term" value="C:AP-1 adaptor complex"/>
    <property type="evidence" value="ECO:0007669"/>
    <property type="project" value="InterPro"/>
</dbReference>
<dbReference type="PROSITE" id="PS50180">
    <property type="entry name" value="GAE"/>
    <property type="match status" value="1"/>
</dbReference>
<dbReference type="InterPro" id="IPR016024">
    <property type="entry name" value="ARM-type_fold"/>
</dbReference>
<dbReference type="InterPro" id="IPR011989">
    <property type="entry name" value="ARM-like"/>
</dbReference>
<dbReference type="InterPro" id="IPR017107">
    <property type="entry name" value="AP1_complex_gsu"/>
</dbReference>
<keyword evidence="7 10" id="KW-0472">Membrane</keyword>
<dbReference type="EMBL" id="CM017624">
    <property type="protein sequence ID" value="TYH84598.1"/>
    <property type="molecule type" value="Genomic_DNA"/>
</dbReference>
<dbReference type="Proteomes" id="UP000322667">
    <property type="component" value="Chromosome D02"/>
</dbReference>
<dbReference type="InterPro" id="IPR002553">
    <property type="entry name" value="Clathrin/coatomer_adapt-like_N"/>
</dbReference>
<evidence type="ECO:0000313" key="14">
    <source>
        <dbReference type="Proteomes" id="UP000322667"/>
    </source>
</evidence>
<dbReference type="Gene3D" id="1.25.10.10">
    <property type="entry name" value="Leucine-rich Repeat Variant"/>
    <property type="match status" value="1"/>
</dbReference>
<dbReference type="GO" id="GO:0006886">
    <property type="term" value="P:intracellular protein transport"/>
    <property type="evidence" value="ECO:0007669"/>
    <property type="project" value="UniProtKB-UniRule"/>
</dbReference>
<evidence type="ECO:0000256" key="9">
    <source>
        <dbReference type="ARBA" id="ARBA00053634"/>
    </source>
</evidence>
<dbReference type="Pfam" id="PF02883">
    <property type="entry name" value="Alpha_adaptinC2"/>
    <property type="match status" value="1"/>
</dbReference>
<dbReference type="GO" id="GO:0016192">
    <property type="term" value="P:vesicle-mediated transport"/>
    <property type="evidence" value="ECO:0007669"/>
    <property type="project" value="InterPro"/>
</dbReference>
<feature type="compositionally biased region" description="Low complexity" evidence="11">
    <location>
        <begin position="635"/>
        <end position="652"/>
    </location>
</feature>
<sequence length="871" mass="95783">MNPFSSGTRLRDMIRAVRACKTAAEERAVVRKECAAIRASINEDDQDYRHRNLAKLMFIQILGYPTHFGQMECLKLIASAGFPEKRIGYLGLMLLLDERQEVLMLVTNSLKQDLNHSNQYIVGLALCALGNICSAEMARDLSPEVERLLQFRDPNIRKKAALCSIRIIKKVPDLAENFINCAASLLKEKHHGVLITGVQLCADLCKVSSEALEYFRKKCTEGLVRTLRDIVNSPYSPEYDISGITDPYLHIRLLKLLRILGQGDADASDRMTDILAQVATKTESNKNAGNAILYECVETIMSIEDDGGLRVLAINILGKFLSNRDNNIRYVALNMLMRATTLDAQAVQRHRATILDCVKDSDASIRKRALELLYLLVNENNVKPLIKELIEYLEVSDQEFKGDLTAKICSLVEKFSSEKIWYIDQMLKVLSEAGNFVKDEVWHALIFVISNASDLHGYTVRALYRAFLTSTEQETLVRVAVWCIGEYGDMLVNNVGMLDIEDPITVTECDAVDAVEVAIKRHTSDLTTKAMALIALLKLSSRFPSSSERIKGIIVQNKGNLVLELQQRSIEFNRFLQKHQKIRSALVERMPVLDEATFSGRRAGSLPTAISTSSGAPSNLPNGIAKPATAPIPDLLDLSSDDVPAPSSSGGDFPQDLLGVDLSPTLAPSGAGKPPKASTDVLLDLLSIGTYLPVQTGSSASHILSSSQDDKALASLSSLSANATSPVNAAPMMDLLDGHGPGPQKPTENGQAYQSLVAYESSSLRVMFNFSKQPGSPQTTLIQATFTNLSSNVYNDFLFQAAVPKFLQLHLDPASSNTLPASGDGSITQNLKVTNSQHGKKLLVMRVRIAYKTNNKDVLEERQINNFPQNL</sequence>
<comment type="subcellular location">
    <subcellularLocation>
        <location evidence="1">Cytoplasmic vesicle</location>
        <location evidence="1">Clathrin-coated vesicle membrane</location>
        <topology evidence="1">Peripheral membrane protein</topology>
        <orientation evidence="1">Cytoplasmic side</orientation>
    </subcellularLocation>
    <subcellularLocation>
        <location evidence="2">Golgi apparatus</location>
    </subcellularLocation>
</comment>
<dbReference type="Pfam" id="PF01602">
    <property type="entry name" value="Adaptin_N"/>
    <property type="match status" value="1"/>
</dbReference>
<comment type="similarity">
    <text evidence="3 10">Belongs to the adaptor complexes large subunit family.</text>
</comment>
<dbReference type="PIRSF" id="PIRSF037094">
    <property type="entry name" value="AP1_complex_gamma"/>
    <property type="match status" value="1"/>
</dbReference>
<dbReference type="AlphaFoldDB" id="A0A5D2LZW1"/>
<dbReference type="PANTHER" id="PTHR22780">
    <property type="entry name" value="ADAPTIN, ALPHA/GAMMA/EPSILON"/>
    <property type="match status" value="1"/>
</dbReference>
<dbReference type="InterPro" id="IPR013041">
    <property type="entry name" value="Clathrin_app_Ig-like_sf"/>
</dbReference>
<evidence type="ECO:0000259" key="12">
    <source>
        <dbReference type="PROSITE" id="PS50180"/>
    </source>
</evidence>
<proteinExistence type="inferred from homology"/>
<evidence type="ECO:0000256" key="11">
    <source>
        <dbReference type="SAM" id="MobiDB-lite"/>
    </source>
</evidence>
<evidence type="ECO:0000313" key="13">
    <source>
        <dbReference type="EMBL" id="TYH84598.1"/>
    </source>
</evidence>
<name>A0A5D2LZW1_GOSTO</name>
<reference evidence="13 14" key="1">
    <citation type="submission" date="2019-07" db="EMBL/GenBank/DDBJ databases">
        <title>WGS assembly of Gossypium tomentosum.</title>
        <authorList>
            <person name="Chen Z.J."/>
            <person name="Sreedasyam A."/>
            <person name="Ando A."/>
            <person name="Song Q."/>
            <person name="De L."/>
            <person name="Hulse-Kemp A."/>
            <person name="Ding M."/>
            <person name="Ye W."/>
            <person name="Kirkbride R."/>
            <person name="Jenkins J."/>
            <person name="Plott C."/>
            <person name="Lovell J."/>
            <person name="Lin Y.-M."/>
            <person name="Vaughn R."/>
            <person name="Liu B."/>
            <person name="Li W."/>
            <person name="Simpson S."/>
            <person name="Scheffler B."/>
            <person name="Saski C."/>
            <person name="Grover C."/>
            <person name="Hu G."/>
            <person name="Conover J."/>
            <person name="Carlson J."/>
            <person name="Shu S."/>
            <person name="Boston L."/>
            <person name="Williams M."/>
            <person name="Peterson D."/>
            <person name="Mcgee K."/>
            <person name="Jones D."/>
            <person name="Wendel J."/>
            <person name="Stelly D."/>
            <person name="Grimwood J."/>
            <person name="Schmutz J."/>
        </authorList>
    </citation>
    <scope>NUCLEOTIDE SEQUENCE [LARGE SCALE GENOMIC DNA]</scope>
    <source>
        <strain evidence="13">7179.01</strain>
    </source>
</reference>
<feature type="region of interest" description="Disordered" evidence="11">
    <location>
        <begin position="635"/>
        <end position="676"/>
    </location>
</feature>
<evidence type="ECO:0000256" key="5">
    <source>
        <dbReference type="ARBA" id="ARBA00022927"/>
    </source>
</evidence>
<keyword evidence="5 10" id="KW-0653">Protein transport</keyword>
<organism evidence="13 14">
    <name type="scientific">Gossypium tomentosum</name>
    <name type="common">Hawaiian cotton</name>
    <name type="synonym">Gossypium sandvicense</name>
    <dbReference type="NCBI Taxonomy" id="34277"/>
    <lineage>
        <taxon>Eukaryota</taxon>
        <taxon>Viridiplantae</taxon>
        <taxon>Streptophyta</taxon>
        <taxon>Embryophyta</taxon>
        <taxon>Tracheophyta</taxon>
        <taxon>Spermatophyta</taxon>
        <taxon>Magnoliopsida</taxon>
        <taxon>eudicotyledons</taxon>
        <taxon>Gunneridae</taxon>
        <taxon>Pentapetalae</taxon>
        <taxon>rosids</taxon>
        <taxon>malvids</taxon>
        <taxon>Malvales</taxon>
        <taxon>Malvaceae</taxon>
        <taxon>Malvoideae</taxon>
        <taxon>Gossypium</taxon>
    </lineage>
</organism>
<dbReference type="FunFam" id="1.25.10.10:FF:000030">
    <property type="entry name" value="AP-1 complex subunit gamma"/>
    <property type="match status" value="1"/>
</dbReference>
<gene>
    <name evidence="13" type="ORF">ES332_D02G207500v1</name>
</gene>
<accession>A0A5D2LZW1</accession>
<dbReference type="SMART" id="SM00809">
    <property type="entry name" value="Alpha_adaptinC2"/>
    <property type="match status" value="1"/>
</dbReference>
<keyword evidence="4 10" id="KW-0813">Transport</keyword>